<protein>
    <recommendedName>
        <fullName evidence="4">MOMP-like family protein</fullName>
    </recommendedName>
</protein>
<dbReference type="EMBL" id="FR872581">
    <property type="protein sequence ID" value="CCB87864.1"/>
    <property type="molecule type" value="Genomic_DNA"/>
</dbReference>
<evidence type="ECO:0000313" key="3">
    <source>
        <dbReference type="Proteomes" id="UP000000496"/>
    </source>
</evidence>
<evidence type="ECO:0008006" key="4">
    <source>
        <dbReference type="Google" id="ProtNLM"/>
    </source>
</evidence>
<dbReference type="AlphaFoldDB" id="F8L318"/>
<keyword evidence="1" id="KW-1133">Transmembrane helix</keyword>
<dbReference type="eggNOG" id="COG4313">
    <property type="taxonomic scope" value="Bacteria"/>
</dbReference>
<accession>F8L318</accession>
<organism evidence="2 3">
    <name type="scientific">Simkania negevensis (strain ATCC VR-1471 / DSM 27360 / Z)</name>
    <dbReference type="NCBI Taxonomy" id="331113"/>
    <lineage>
        <taxon>Bacteria</taxon>
        <taxon>Pseudomonadati</taxon>
        <taxon>Chlamydiota</taxon>
        <taxon>Chlamydiia</taxon>
        <taxon>Parachlamydiales</taxon>
        <taxon>Simkaniaceae</taxon>
        <taxon>Simkania</taxon>
    </lineage>
</organism>
<dbReference type="HOGENOM" id="CLU_821103_0_0_0"/>
<dbReference type="KEGG" id="sng:SNE_B25050"/>
<name>F8L318_SIMNZ</name>
<keyword evidence="2" id="KW-0614">Plasmid</keyword>
<reference evidence="2 3" key="2">
    <citation type="journal article" date="2011" name="Mol. Biol. Evol.">
        <title>Unity in variety--the pan-genome of the Chlamydiae.</title>
        <authorList>
            <person name="Collingro A."/>
            <person name="Tischler P."/>
            <person name="Weinmaier T."/>
            <person name="Penz T."/>
            <person name="Heinz E."/>
            <person name="Brunham R.C."/>
            <person name="Read T.D."/>
            <person name="Bavoil P.M."/>
            <person name="Sachse K."/>
            <person name="Kahane S."/>
            <person name="Friedman M.G."/>
            <person name="Rattei T."/>
            <person name="Myers G.S."/>
            <person name="Horn M."/>
        </authorList>
    </citation>
    <scope>NUCLEOTIDE SEQUENCE [LARGE SCALE GENOMIC DNA]</scope>
    <source>
        <strain evidence="3">ATCC VR-1471 / Z</strain>
        <plasmid evidence="2 3">pSn</plasmid>
    </source>
</reference>
<keyword evidence="1" id="KW-0812">Transmembrane</keyword>
<dbReference type="Proteomes" id="UP000000496">
    <property type="component" value="Plasmid pSn"/>
</dbReference>
<reference key="1">
    <citation type="journal article" date="2011" name="Mol. Biol. Evol.">
        <title>Unity in variety -- the pan-genome of the Chlamydiae.</title>
        <authorList>
            <person name="Collingro A."/>
            <person name="Tischler P."/>
            <person name="Weinmaier T."/>
            <person name="Penz T."/>
            <person name="Heinz E."/>
            <person name="Brunham R.C."/>
            <person name="Read T.D."/>
            <person name="Bavoil P.M."/>
            <person name="Sachse K."/>
            <person name="Kahane S."/>
            <person name="Friedman M.G."/>
            <person name="Rattei T."/>
            <person name="Myers G.S.A."/>
            <person name="Horn M."/>
        </authorList>
    </citation>
    <scope>NUCLEOTIDE SEQUENCE</scope>
    <source>
        <strain>Z</strain>
    </source>
</reference>
<evidence type="ECO:0000256" key="1">
    <source>
        <dbReference type="SAM" id="Phobius"/>
    </source>
</evidence>
<sequence>MSFIDHQIKIDLMKHALIIFYFILFPLMSFCGTNEPLKKCNETFTQWFTGPLFTPMAITQPKNQPALEVTTGFKNQYGIYGENWSIKYSSNLWSIFNYYDVQLGISSILGMEIIASWTANFRKNVSSFHLQDTTVRIGFQICNEVPDTWVPDFRIIFQEVFPTGKYNNLNPLKCATDLTGLGSYQTGIYLAFQKLFKLYNRHKYQMRFSAGYFVPSKVNVEGFNAYGGGYGTQGKIYPGSYISIYCSGEYNFNGCWAVAFDSNFQYNFKGRFSGKNGHMANGIKATISSPEAVTFTIAPELEHTFTESTGMLLGAWFSVFGKNSPSFLSMFLAIVHVF</sequence>
<keyword evidence="1" id="KW-0472">Membrane</keyword>
<evidence type="ECO:0000313" key="2">
    <source>
        <dbReference type="EMBL" id="CCB87864.1"/>
    </source>
</evidence>
<geneLocation type="plasmid" evidence="2 3">
    <name>pSn</name>
</geneLocation>
<proteinExistence type="predicted"/>
<gene>
    <name evidence="2" type="ordered locus">SNE_B25050</name>
</gene>
<feature type="transmembrane region" description="Helical" evidence="1">
    <location>
        <begin position="12"/>
        <end position="30"/>
    </location>
</feature>
<keyword evidence="3" id="KW-1185">Reference proteome</keyword>